<keyword evidence="3" id="KW-1185">Reference proteome</keyword>
<keyword evidence="1" id="KW-0472">Membrane</keyword>
<dbReference type="KEGG" id="bic:LMTR13_30305"/>
<keyword evidence="1" id="KW-0812">Transmembrane</keyword>
<protein>
    <submittedName>
        <fullName evidence="2">Uncharacterized protein</fullName>
    </submittedName>
</protein>
<sequence length="152" mass="16774">MKSNSPAWILIFGAGMVFGTMLAVTNIFEWKLVPEGGQVKMAYHELISILLTGIGVILAALALFIGALAVWGYSQFQSMTRTASGEHLEKLLKDGPFRKEVEHIIVKHVSAQIKDGPLRDILVERVDILIHSNAEERADRDTGDDTDDSDIK</sequence>
<keyword evidence="1" id="KW-1133">Transmembrane helix</keyword>
<dbReference type="STRING" id="1274631.LMTR13_30305"/>
<evidence type="ECO:0000256" key="1">
    <source>
        <dbReference type="SAM" id="Phobius"/>
    </source>
</evidence>
<gene>
    <name evidence="2" type="ORF">LMTR13_30305</name>
</gene>
<name>A0A1B1UM98_9BRAD</name>
<proteinExistence type="predicted"/>
<evidence type="ECO:0000313" key="3">
    <source>
        <dbReference type="Proteomes" id="UP000092839"/>
    </source>
</evidence>
<dbReference type="Proteomes" id="UP000092839">
    <property type="component" value="Chromosome"/>
</dbReference>
<reference evidence="2 3" key="1">
    <citation type="submission" date="2016-07" db="EMBL/GenBank/DDBJ databases">
        <title>Complete genome sequence of Bradyrhizobium icense LMTR 13T, a potential inoculant strain isolated from lima bean (Phaseolus lunatus) in Peru.</title>
        <authorList>
            <person name="Ormeno-Orrillo E."/>
            <person name="Duran D."/>
            <person name="Rogel M.A."/>
            <person name="Rey L."/>
            <person name="Imperial J."/>
            <person name="Ruiz-Argueso T."/>
            <person name="Martinez-Romero E."/>
        </authorList>
    </citation>
    <scope>NUCLEOTIDE SEQUENCE [LARGE SCALE GENOMIC DNA]</scope>
    <source>
        <strain evidence="2 3">LMTR 13</strain>
    </source>
</reference>
<feature type="transmembrane region" description="Helical" evidence="1">
    <location>
        <begin position="7"/>
        <end position="28"/>
    </location>
</feature>
<dbReference type="AlphaFoldDB" id="A0A1B1UM98"/>
<dbReference type="EMBL" id="CP016428">
    <property type="protein sequence ID" value="ANW03798.1"/>
    <property type="molecule type" value="Genomic_DNA"/>
</dbReference>
<evidence type="ECO:0000313" key="2">
    <source>
        <dbReference type="EMBL" id="ANW03798.1"/>
    </source>
</evidence>
<feature type="transmembrane region" description="Helical" evidence="1">
    <location>
        <begin position="48"/>
        <end position="71"/>
    </location>
</feature>
<organism evidence="2 3">
    <name type="scientific">Bradyrhizobium icense</name>
    <dbReference type="NCBI Taxonomy" id="1274631"/>
    <lineage>
        <taxon>Bacteria</taxon>
        <taxon>Pseudomonadati</taxon>
        <taxon>Pseudomonadota</taxon>
        <taxon>Alphaproteobacteria</taxon>
        <taxon>Hyphomicrobiales</taxon>
        <taxon>Nitrobacteraceae</taxon>
        <taxon>Bradyrhizobium</taxon>
    </lineage>
</organism>
<accession>A0A1B1UM98</accession>